<protein>
    <submittedName>
        <fullName evidence="1">Cell surface hydrolase</fullName>
    </submittedName>
</protein>
<dbReference type="Gene3D" id="3.40.50.1820">
    <property type="entry name" value="alpha/beta hydrolase"/>
    <property type="match status" value="1"/>
</dbReference>
<dbReference type="RefSeq" id="WP_057805636.1">
    <property type="nucleotide sequence ID" value="NZ_AZGO01000003.1"/>
</dbReference>
<dbReference type="GO" id="GO:0016787">
    <property type="term" value="F:hydrolase activity"/>
    <property type="evidence" value="ECO:0007669"/>
    <property type="project" value="UniProtKB-KW"/>
</dbReference>
<dbReference type="EMBL" id="AZGO01000003">
    <property type="protein sequence ID" value="KRM38015.1"/>
    <property type="molecule type" value="Genomic_DNA"/>
</dbReference>
<sequence length="288" mass="31897">MHRRTVSIVGALIIAVIAIISFNAWHRAQAAKQFVHSNIPTIFVHGWGSSAHAEEKMANAAKRAGVTNTIVRANVSRQGKVTFNKTIPAHAINPIVEVNLADNKLSGYENDYPTGYKHGATYVKNVVLALERQHHYRAINLVGHSMGNLEIINYINDNTGNRKLPRVDHLVAIAGHYNGLVGQKTAKSPVNQQTGDPERQDATIKPLLTLRQTFPTNTRVLNIYGDKEDGSHSDGDVPVNSAKSLKYIINGRAKSYREVEITGANAQHSKLHNNAQVNRELINFLWRK</sequence>
<dbReference type="InterPro" id="IPR010315">
    <property type="entry name" value="DUF915_hydro-like"/>
</dbReference>
<dbReference type="GeneID" id="87979595"/>
<dbReference type="Proteomes" id="UP000051085">
    <property type="component" value="Unassembled WGS sequence"/>
</dbReference>
<evidence type="ECO:0000313" key="2">
    <source>
        <dbReference type="Proteomes" id="UP000051085"/>
    </source>
</evidence>
<organism evidence="1 2">
    <name type="scientific">Limosilactobacillus pontis DSM 8475</name>
    <dbReference type="NCBI Taxonomy" id="1423794"/>
    <lineage>
        <taxon>Bacteria</taxon>
        <taxon>Bacillati</taxon>
        <taxon>Bacillota</taxon>
        <taxon>Bacilli</taxon>
        <taxon>Lactobacillales</taxon>
        <taxon>Lactobacillaceae</taxon>
        <taxon>Limosilactobacillus</taxon>
    </lineage>
</organism>
<keyword evidence="1" id="KW-0378">Hydrolase</keyword>
<dbReference type="SUPFAM" id="SSF53474">
    <property type="entry name" value="alpha/beta-Hydrolases"/>
    <property type="match status" value="1"/>
</dbReference>
<comment type="caution">
    <text evidence="1">The sequence shown here is derived from an EMBL/GenBank/DDBJ whole genome shotgun (WGS) entry which is preliminary data.</text>
</comment>
<dbReference type="Pfam" id="PF06028">
    <property type="entry name" value="DUF915"/>
    <property type="match status" value="1"/>
</dbReference>
<gene>
    <name evidence="1" type="ORF">FD34_GL001143</name>
</gene>
<evidence type="ECO:0000313" key="1">
    <source>
        <dbReference type="EMBL" id="KRM38015.1"/>
    </source>
</evidence>
<dbReference type="InterPro" id="IPR029058">
    <property type="entry name" value="AB_hydrolase_fold"/>
</dbReference>
<reference evidence="1 2" key="1">
    <citation type="journal article" date="2015" name="Genome Announc.">
        <title>Expanding the biotechnology potential of lactobacilli through comparative genomics of 213 strains and associated genera.</title>
        <authorList>
            <person name="Sun Z."/>
            <person name="Harris H.M."/>
            <person name="McCann A."/>
            <person name="Guo C."/>
            <person name="Argimon S."/>
            <person name="Zhang W."/>
            <person name="Yang X."/>
            <person name="Jeffery I.B."/>
            <person name="Cooney J.C."/>
            <person name="Kagawa T.F."/>
            <person name="Liu W."/>
            <person name="Song Y."/>
            <person name="Salvetti E."/>
            <person name="Wrobel A."/>
            <person name="Rasinkangas P."/>
            <person name="Parkhill J."/>
            <person name="Rea M.C."/>
            <person name="O'Sullivan O."/>
            <person name="Ritari J."/>
            <person name="Douillard F.P."/>
            <person name="Paul Ross R."/>
            <person name="Yang R."/>
            <person name="Briner A.E."/>
            <person name="Felis G.E."/>
            <person name="de Vos W.M."/>
            <person name="Barrangou R."/>
            <person name="Klaenhammer T.R."/>
            <person name="Caufield P.W."/>
            <person name="Cui Y."/>
            <person name="Zhang H."/>
            <person name="O'Toole P.W."/>
        </authorList>
    </citation>
    <scope>NUCLEOTIDE SEQUENCE [LARGE SCALE GENOMIC DNA]</scope>
    <source>
        <strain evidence="1 2">DSM 8475</strain>
    </source>
</reference>
<proteinExistence type="predicted"/>
<dbReference type="AlphaFoldDB" id="A0A922TP41"/>
<accession>A0A922TP41</accession>
<name>A0A922TP41_9LACO</name>